<evidence type="ECO:0000313" key="3">
    <source>
        <dbReference type="Proteomes" id="UP000266234"/>
    </source>
</evidence>
<keyword evidence="3" id="KW-1185">Reference proteome</keyword>
<name>A0A395RL35_9HYPO</name>
<feature type="compositionally biased region" description="Polar residues" evidence="1">
    <location>
        <begin position="1"/>
        <end position="13"/>
    </location>
</feature>
<accession>A0A395RL35</accession>
<dbReference type="Proteomes" id="UP000266234">
    <property type="component" value="Unassembled WGS sequence"/>
</dbReference>
<dbReference type="EMBL" id="PXOG01000332">
    <property type="protein sequence ID" value="RGP60795.1"/>
    <property type="molecule type" value="Genomic_DNA"/>
</dbReference>
<feature type="region of interest" description="Disordered" evidence="1">
    <location>
        <begin position="1"/>
        <end position="80"/>
    </location>
</feature>
<proteinExistence type="predicted"/>
<sequence length="125" mass="13452">MSSTNSATTSQQGLKPWQRRALDSGRTPLPEGPGARPSLTTSAEVSNDQASSTPSAPSAGDGTNQSASQPGNTVGVRPYRYWPTSEIGRLIRLRRDGLSWSQIKDHFPDRSLNLSSKRTISEGEP</sequence>
<protein>
    <submittedName>
        <fullName evidence="2">Uncharacterized protein</fullName>
    </submittedName>
</protein>
<feature type="compositionally biased region" description="Polar residues" evidence="1">
    <location>
        <begin position="38"/>
        <end position="72"/>
    </location>
</feature>
<gene>
    <name evidence="2" type="ORF">FLONG3_10714</name>
</gene>
<dbReference type="OrthoDB" id="5132974at2759"/>
<reference evidence="2 3" key="1">
    <citation type="journal article" date="2018" name="PLoS Pathog.">
        <title>Evolution of structural diversity of trichothecenes, a family of toxins produced by plant pathogenic and entomopathogenic fungi.</title>
        <authorList>
            <person name="Proctor R.H."/>
            <person name="McCormick S.P."/>
            <person name="Kim H.S."/>
            <person name="Cardoza R.E."/>
            <person name="Stanley A.M."/>
            <person name="Lindo L."/>
            <person name="Kelly A."/>
            <person name="Brown D.W."/>
            <person name="Lee T."/>
            <person name="Vaughan M.M."/>
            <person name="Alexander N.J."/>
            <person name="Busman M."/>
            <person name="Gutierrez S."/>
        </authorList>
    </citation>
    <scope>NUCLEOTIDE SEQUENCE [LARGE SCALE GENOMIC DNA]</scope>
    <source>
        <strain evidence="2 3">NRRL 20695</strain>
    </source>
</reference>
<dbReference type="AlphaFoldDB" id="A0A395RL35"/>
<comment type="caution">
    <text evidence="2">The sequence shown here is derived from an EMBL/GenBank/DDBJ whole genome shotgun (WGS) entry which is preliminary data.</text>
</comment>
<evidence type="ECO:0000256" key="1">
    <source>
        <dbReference type="SAM" id="MobiDB-lite"/>
    </source>
</evidence>
<organism evidence="2 3">
    <name type="scientific">Fusarium longipes</name>
    <dbReference type="NCBI Taxonomy" id="694270"/>
    <lineage>
        <taxon>Eukaryota</taxon>
        <taxon>Fungi</taxon>
        <taxon>Dikarya</taxon>
        <taxon>Ascomycota</taxon>
        <taxon>Pezizomycotina</taxon>
        <taxon>Sordariomycetes</taxon>
        <taxon>Hypocreomycetidae</taxon>
        <taxon>Hypocreales</taxon>
        <taxon>Nectriaceae</taxon>
        <taxon>Fusarium</taxon>
    </lineage>
</organism>
<evidence type="ECO:0000313" key="2">
    <source>
        <dbReference type="EMBL" id="RGP60795.1"/>
    </source>
</evidence>